<dbReference type="GeneID" id="95984512"/>
<dbReference type="SUPFAM" id="SSF54236">
    <property type="entry name" value="Ubiquitin-like"/>
    <property type="match status" value="1"/>
</dbReference>
<feature type="domain" description="Ubiquitin-like" evidence="1">
    <location>
        <begin position="67"/>
        <end position="145"/>
    </location>
</feature>
<dbReference type="Proteomes" id="UP001565368">
    <property type="component" value="Unassembled WGS sequence"/>
</dbReference>
<evidence type="ECO:0000313" key="2">
    <source>
        <dbReference type="EMBL" id="KAL1409486.1"/>
    </source>
</evidence>
<evidence type="ECO:0000259" key="1">
    <source>
        <dbReference type="PROSITE" id="PS50053"/>
    </source>
</evidence>
<dbReference type="Gene3D" id="3.10.20.90">
    <property type="entry name" value="Phosphatidylinositol 3-kinase Catalytic Subunit, Chain A, domain 1"/>
    <property type="match status" value="1"/>
</dbReference>
<name>A0ABR3Q4W1_9TREE</name>
<accession>A0ABR3Q4W1</accession>
<organism evidence="2 3">
    <name type="scientific">Vanrija albida</name>
    <dbReference type="NCBI Taxonomy" id="181172"/>
    <lineage>
        <taxon>Eukaryota</taxon>
        <taxon>Fungi</taxon>
        <taxon>Dikarya</taxon>
        <taxon>Basidiomycota</taxon>
        <taxon>Agaricomycotina</taxon>
        <taxon>Tremellomycetes</taxon>
        <taxon>Trichosporonales</taxon>
        <taxon>Trichosporonaceae</taxon>
        <taxon>Vanrija</taxon>
    </lineage>
</organism>
<evidence type="ECO:0000313" key="3">
    <source>
        <dbReference type="Proteomes" id="UP001565368"/>
    </source>
</evidence>
<proteinExistence type="predicted"/>
<protein>
    <recommendedName>
        <fullName evidence="1">Ubiquitin-like domain-containing protein</fullName>
    </recommendedName>
</protein>
<reference evidence="2 3" key="1">
    <citation type="submission" date="2023-08" db="EMBL/GenBank/DDBJ databases">
        <title>Annotated Genome Sequence of Vanrija albida AlHP1.</title>
        <authorList>
            <person name="Herzog R."/>
        </authorList>
    </citation>
    <scope>NUCLEOTIDE SEQUENCE [LARGE SCALE GENOMIC DNA]</scope>
    <source>
        <strain evidence="2 3">AlHP1</strain>
    </source>
</reference>
<dbReference type="EMBL" id="JBBXJM010000003">
    <property type="protein sequence ID" value="KAL1409486.1"/>
    <property type="molecule type" value="Genomic_DNA"/>
</dbReference>
<dbReference type="InterPro" id="IPR029071">
    <property type="entry name" value="Ubiquitin-like_domsf"/>
</dbReference>
<dbReference type="PROSITE" id="PS50053">
    <property type="entry name" value="UBIQUITIN_2"/>
    <property type="match status" value="1"/>
</dbReference>
<keyword evidence="3" id="KW-1185">Reference proteome</keyword>
<dbReference type="SMART" id="SM00213">
    <property type="entry name" value="UBQ"/>
    <property type="match status" value="1"/>
</dbReference>
<dbReference type="InterPro" id="IPR000626">
    <property type="entry name" value="Ubiquitin-like_dom"/>
</dbReference>
<dbReference type="Pfam" id="PF00240">
    <property type="entry name" value="ubiquitin"/>
    <property type="match status" value="1"/>
</dbReference>
<sequence length="145" mass="16403">MSSSKHEDVKPSWAILEGRKKPIIHTSDDKPALPDIKPVIPGLEQQGIDFINIRPHNYPSHQRHDQMKVYLTGTKGGVNYKFNLIVYPESTGQVLKKYLGDVYGYEVDKLRVLYDGKILANNDTMETLQVEAGDIFDVYLEQLGG</sequence>
<dbReference type="RefSeq" id="XP_069209430.1">
    <property type="nucleotide sequence ID" value="XM_069352012.1"/>
</dbReference>
<gene>
    <name evidence="2" type="ORF">Q8F55_003469</name>
</gene>
<comment type="caution">
    <text evidence="2">The sequence shown here is derived from an EMBL/GenBank/DDBJ whole genome shotgun (WGS) entry which is preliminary data.</text>
</comment>